<keyword evidence="3" id="KW-1185">Reference proteome</keyword>
<evidence type="ECO:0000313" key="3">
    <source>
        <dbReference type="Proteomes" id="UP000790347"/>
    </source>
</evidence>
<name>A0A922IBR3_DERFA</name>
<comment type="caution">
    <text evidence="2">The sequence shown here is derived from an EMBL/GenBank/DDBJ whole genome shotgun (WGS) entry which is preliminary data.</text>
</comment>
<feature type="compositionally biased region" description="Low complexity" evidence="1">
    <location>
        <begin position="1"/>
        <end position="21"/>
    </location>
</feature>
<evidence type="ECO:0000313" key="2">
    <source>
        <dbReference type="EMBL" id="KAH9528544.1"/>
    </source>
</evidence>
<reference evidence="2" key="2">
    <citation type="journal article" date="2022" name="Res Sq">
        <title>Comparative Genomics Reveals Insights into the Divergent Evolution of Astigmatic Mites and Household Pest Adaptations.</title>
        <authorList>
            <person name="Xiong Q."/>
            <person name="Wan A.T.-Y."/>
            <person name="Liu X.-Y."/>
            <person name="Fung C.S.-H."/>
            <person name="Xiao X."/>
            <person name="Malainual N."/>
            <person name="Hou J."/>
            <person name="Wang L."/>
            <person name="Wang M."/>
            <person name="Yang K."/>
            <person name="Cui Y."/>
            <person name="Leung E."/>
            <person name="Nong W."/>
            <person name="Shin S.-K."/>
            <person name="Au S."/>
            <person name="Jeong K.Y."/>
            <person name="Chew F.T."/>
            <person name="Hui J."/>
            <person name="Leung T.F."/>
            <person name="Tungtrongchitr A."/>
            <person name="Zhong N."/>
            <person name="Liu Z."/>
            <person name="Tsui S."/>
        </authorList>
    </citation>
    <scope>NUCLEOTIDE SEQUENCE</scope>
    <source>
        <strain evidence="2">Derf</strain>
        <tissue evidence="2">Whole organism</tissue>
    </source>
</reference>
<gene>
    <name evidence="2" type="ORF">DERF_002483</name>
</gene>
<protein>
    <submittedName>
        <fullName evidence="2">Uncharacterized protein</fullName>
    </submittedName>
</protein>
<feature type="compositionally biased region" description="Pro residues" evidence="1">
    <location>
        <begin position="32"/>
        <end position="42"/>
    </location>
</feature>
<dbReference type="AlphaFoldDB" id="A0A922IBR3"/>
<feature type="region of interest" description="Disordered" evidence="1">
    <location>
        <begin position="1"/>
        <end position="90"/>
    </location>
</feature>
<evidence type="ECO:0000256" key="1">
    <source>
        <dbReference type="SAM" id="MobiDB-lite"/>
    </source>
</evidence>
<reference evidence="2" key="1">
    <citation type="submission" date="2013-05" db="EMBL/GenBank/DDBJ databases">
        <authorList>
            <person name="Yim A.K.Y."/>
            <person name="Chan T.F."/>
            <person name="Ji K.M."/>
            <person name="Liu X.Y."/>
            <person name="Zhou J.W."/>
            <person name="Li R.Q."/>
            <person name="Yang K.Y."/>
            <person name="Li J."/>
            <person name="Li M."/>
            <person name="Law P.T.W."/>
            <person name="Wu Y.L."/>
            <person name="Cai Z.L."/>
            <person name="Qin H."/>
            <person name="Bao Y."/>
            <person name="Leung R.K.K."/>
            <person name="Ng P.K.S."/>
            <person name="Zou J."/>
            <person name="Zhong X.J."/>
            <person name="Ran P.X."/>
            <person name="Zhong N.S."/>
            <person name="Liu Z.G."/>
            <person name="Tsui S.K.W."/>
        </authorList>
    </citation>
    <scope>NUCLEOTIDE SEQUENCE</scope>
    <source>
        <strain evidence="2">Derf</strain>
        <tissue evidence="2">Whole organism</tissue>
    </source>
</reference>
<proteinExistence type="predicted"/>
<feature type="compositionally biased region" description="Low complexity" evidence="1">
    <location>
        <begin position="59"/>
        <end position="82"/>
    </location>
</feature>
<organism evidence="2 3">
    <name type="scientific">Dermatophagoides farinae</name>
    <name type="common">American house dust mite</name>
    <dbReference type="NCBI Taxonomy" id="6954"/>
    <lineage>
        <taxon>Eukaryota</taxon>
        <taxon>Metazoa</taxon>
        <taxon>Ecdysozoa</taxon>
        <taxon>Arthropoda</taxon>
        <taxon>Chelicerata</taxon>
        <taxon>Arachnida</taxon>
        <taxon>Acari</taxon>
        <taxon>Acariformes</taxon>
        <taxon>Sarcoptiformes</taxon>
        <taxon>Astigmata</taxon>
        <taxon>Psoroptidia</taxon>
        <taxon>Analgoidea</taxon>
        <taxon>Pyroglyphidae</taxon>
        <taxon>Dermatophagoidinae</taxon>
        <taxon>Dermatophagoides</taxon>
    </lineage>
</organism>
<dbReference type="EMBL" id="ASGP02000001">
    <property type="protein sequence ID" value="KAH9528544.1"/>
    <property type="molecule type" value="Genomic_DNA"/>
</dbReference>
<dbReference type="Proteomes" id="UP000790347">
    <property type="component" value="Unassembled WGS sequence"/>
</dbReference>
<sequence length="160" mass="17223">MFLSSNSGSSRNSSSSSDPSPLITPCVHPSSLTPPPPPPPLAPMSMITMVPPLSPSAVQTTTQQQPSTTSTNQNNNNNNNNPLLGSPLPPRYRFRELLMGATTDTYNTYIDDGESIQMLQAHNDGDNRIVNHDSSGPNKKSCGSSCRLITNYLSINYTNT</sequence>
<accession>A0A922IBR3</accession>